<organism evidence="1 2">
    <name type="scientific">Peronosclerospora sorghi</name>
    <dbReference type="NCBI Taxonomy" id="230839"/>
    <lineage>
        <taxon>Eukaryota</taxon>
        <taxon>Sar</taxon>
        <taxon>Stramenopiles</taxon>
        <taxon>Oomycota</taxon>
        <taxon>Peronosporomycetes</taxon>
        <taxon>Peronosporales</taxon>
        <taxon>Peronosporaceae</taxon>
        <taxon>Peronosclerospora</taxon>
    </lineage>
</organism>
<evidence type="ECO:0000313" key="2">
    <source>
        <dbReference type="Proteomes" id="UP001163321"/>
    </source>
</evidence>
<dbReference type="Proteomes" id="UP001163321">
    <property type="component" value="Chromosome 7"/>
</dbReference>
<sequence>MFKDLDVFITSLDQGRDAILRRVQVEVSENLVHLSISSIHEAQMIVKQHSIRPCVHVTARHDRRLGLDRWNESSHDGEVRGLGGNSRDQLLLFQLSLRALRTLEVGNFFPTGLVRHVRLGPSTSVRRFDLMLQSREVARQFDL</sequence>
<protein>
    <submittedName>
        <fullName evidence="1">Uncharacterized protein</fullName>
    </submittedName>
</protein>
<name>A0ACC0VTN2_9STRA</name>
<dbReference type="EMBL" id="CM047586">
    <property type="protein sequence ID" value="KAI9909461.1"/>
    <property type="molecule type" value="Genomic_DNA"/>
</dbReference>
<proteinExistence type="predicted"/>
<gene>
    <name evidence="1" type="ORF">PsorP6_014997</name>
</gene>
<accession>A0ACC0VTN2</accession>
<reference evidence="1 2" key="1">
    <citation type="journal article" date="2022" name="bioRxiv">
        <title>The genome of the oomycete Peronosclerospora sorghi, a cosmopolitan pathogen of maize and sorghum, is inflated with dispersed pseudogenes.</title>
        <authorList>
            <person name="Fletcher K."/>
            <person name="Martin F."/>
            <person name="Isakeit T."/>
            <person name="Cavanaugh K."/>
            <person name="Magill C."/>
            <person name="Michelmore R."/>
        </authorList>
    </citation>
    <scope>NUCLEOTIDE SEQUENCE [LARGE SCALE GENOMIC DNA]</scope>
    <source>
        <strain evidence="1">P6</strain>
    </source>
</reference>
<evidence type="ECO:0000313" key="1">
    <source>
        <dbReference type="EMBL" id="KAI9909461.1"/>
    </source>
</evidence>
<keyword evidence="2" id="KW-1185">Reference proteome</keyword>
<comment type="caution">
    <text evidence="1">The sequence shown here is derived from an EMBL/GenBank/DDBJ whole genome shotgun (WGS) entry which is preliminary data.</text>
</comment>